<evidence type="ECO:0000313" key="1">
    <source>
        <dbReference type="EMBL" id="KZL22066.1"/>
    </source>
</evidence>
<reference evidence="1 2" key="1">
    <citation type="journal article" date="2016" name="Front. Microbiol.">
        <title>Comparative Genomic Analysis Reveals a Diverse Repertoire of Genes Involved in Prokaryote-Eukaryote Interactions within the Pseudovibrio Genus.</title>
        <authorList>
            <person name="Romano S."/>
            <person name="Fernandez-Guerra A."/>
            <person name="Reen F.J."/>
            <person name="Glockner F.O."/>
            <person name="Crowley S.P."/>
            <person name="O'Sullivan O."/>
            <person name="Cotter P.D."/>
            <person name="Adams C."/>
            <person name="Dobson A.D."/>
            <person name="O'Gara F."/>
        </authorList>
    </citation>
    <scope>NUCLEOTIDE SEQUENCE [LARGE SCALE GENOMIC DNA]</scope>
    <source>
        <strain evidence="1 2">Ad2</strain>
    </source>
</reference>
<gene>
    <name evidence="1" type="ORF">PsAD2_00091</name>
</gene>
<dbReference type="EMBL" id="LMCB01000001">
    <property type="protein sequence ID" value="KZL22066.1"/>
    <property type="molecule type" value="Genomic_DNA"/>
</dbReference>
<proteinExistence type="predicted"/>
<dbReference type="PATRIC" id="fig|989403.3.peg.94"/>
<sequence>MDSAGTRLSFSYTNIAGRFDPPPLISQQDISVALLEEMLEAEPDKEFRNESLSVPSSDNNKGTDQAVSKIFEILVGLELEKTNNALNSYLHKREIKAAAIQEFFDTSKEWSNPDSRSVQIGIITAITQGAANGDAQSQEMLDAFNSGTLNIEDMADYGLKTESKLVVYLDDQGNYVFGTSSVDYTGEYTSPSELFSDLTTLNEDGQLIDIATGLNAAFIGIGINLHFYITWPSQ</sequence>
<keyword evidence="2" id="KW-1185">Reference proteome</keyword>
<comment type="caution">
    <text evidence="1">The sequence shown here is derived from an EMBL/GenBank/DDBJ whole genome shotgun (WGS) entry which is preliminary data.</text>
</comment>
<dbReference type="OrthoDB" id="7869734at2"/>
<dbReference type="RefSeq" id="WP_068000502.1">
    <property type="nucleotide sequence ID" value="NZ_FOFM01000003.1"/>
</dbReference>
<organism evidence="1 2">
    <name type="scientific">Pseudovibrio axinellae</name>
    <dbReference type="NCBI Taxonomy" id="989403"/>
    <lineage>
        <taxon>Bacteria</taxon>
        <taxon>Pseudomonadati</taxon>
        <taxon>Pseudomonadota</taxon>
        <taxon>Alphaproteobacteria</taxon>
        <taxon>Hyphomicrobiales</taxon>
        <taxon>Stappiaceae</taxon>
        <taxon>Pseudovibrio</taxon>
    </lineage>
</organism>
<evidence type="ECO:0000313" key="2">
    <source>
        <dbReference type="Proteomes" id="UP000076577"/>
    </source>
</evidence>
<dbReference type="AlphaFoldDB" id="A0A166BAF7"/>
<dbReference type="Proteomes" id="UP000076577">
    <property type="component" value="Unassembled WGS sequence"/>
</dbReference>
<name>A0A166BAF7_9HYPH</name>
<accession>A0A166BAF7</accession>
<protein>
    <submittedName>
        <fullName evidence="1">Uncharacterized protein</fullName>
    </submittedName>
</protein>